<accession>S4PTM0</accession>
<feature type="non-terminal residue" evidence="2">
    <location>
        <position position="83"/>
    </location>
</feature>
<evidence type="ECO:0008006" key="3">
    <source>
        <dbReference type="Google" id="ProtNLM"/>
    </source>
</evidence>
<proteinExistence type="predicted"/>
<feature type="non-terminal residue" evidence="2">
    <location>
        <position position="1"/>
    </location>
</feature>
<reference evidence="2" key="1">
    <citation type="journal article" date="2013" name="BMC Genomics">
        <title>Unscrambling butterfly oogenesis.</title>
        <authorList>
            <person name="Carter J.M."/>
            <person name="Baker S.C."/>
            <person name="Pink R."/>
            <person name="Carter D.R."/>
            <person name="Collins A."/>
            <person name="Tomlin J."/>
            <person name="Gibbs M."/>
            <person name="Breuker C.J."/>
        </authorList>
    </citation>
    <scope>NUCLEOTIDE SEQUENCE</scope>
    <source>
        <tissue evidence="2">Ovary</tissue>
    </source>
</reference>
<name>S4PTM0_9NEOP</name>
<keyword evidence="1" id="KW-0732">Signal</keyword>
<sequence>SSSVIFFFLCCCPVALPVSGAGAPLAGGVACGACAGRAGRTGNAGWGASAGGVCAPAGFLLRSSTDPVSPRLHIECVVSAGCG</sequence>
<dbReference type="EMBL" id="GAIX01011803">
    <property type="protein sequence ID" value="JAA80757.1"/>
    <property type="molecule type" value="Transcribed_RNA"/>
</dbReference>
<evidence type="ECO:0000256" key="1">
    <source>
        <dbReference type="SAM" id="SignalP"/>
    </source>
</evidence>
<organism evidence="2">
    <name type="scientific">Pararge aegeria</name>
    <name type="common">speckled wood butterfly</name>
    <dbReference type="NCBI Taxonomy" id="116150"/>
    <lineage>
        <taxon>Eukaryota</taxon>
        <taxon>Metazoa</taxon>
        <taxon>Ecdysozoa</taxon>
        <taxon>Arthropoda</taxon>
        <taxon>Hexapoda</taxon>
        <taxon>Insecta</taxon>
        <taxon>Pterygota</taxon>
        <taxon>Neoptera</taxon>
        <taxon>Endopterygota</taxon>
        <taxon>Lepidoptera</taxon>
        <taxon>Glossata</taxon>
        <taxon>Ditrysia</taxon>
        <taxon>Papilionoidea</taxon>
        <taxon>Nymphalidae</taxon>
        <taxon>Satyrinae</taxon>
        <taxon>Satyrini</taxon>
        <taxon>Parargina</taxon>
        <taxon>Pararge</taxon>
    </lineage>
</organism>
<reference evidence="2" key="2">
    <citation type="submission" date="2013-05" db="EMBL/GenBank/DDBJ databases">
        <authorList>
            <person name="Carter J.-M."/>
            <person name="Baker S.C."/>
            <person name="Pink R."/>
            <person name="Carter D.R.F."/>
            <person name="Collins A."/>
            <person name="Tomlin J."/>
            <person name="Gibbs M."/>
            <person name="Breuker C.J."/>
        </authorList>
    </citation>
    <scope>NUCLEOTIDE SEQUENCE</scope>
    <source>
        <tissue evidence="2">Ovary</tissue>
    </source>
</reference>
<dbReference type="AlphaFoldDB" id="S4PTM0"/>
<feature type="signal peptide" evidence="1">
    <location>
        <begin position="1"/>
        <end position="17"/>
    </location>
</feature>
<evidence type="ECO:0000313" key="2">
    <source>
        <dbReference type="EMBL" id="JAA80757.1"/>
    </source>
</evidence>
<feature type="chain" id="PRO_5004522570" description="Secreted protein" evidence="1">
    <location>
        <begin position="18"/>
        <end position="83"/>
    </location>
</feature>
<protein>
    <recommendedName>
        <fullName evidence="3">Secreted protein</fullName>
    </recommendedName>
</protein>